<sequence length="182" mass="19720">MAPPAPDWYGDLTNFPRWYGDLTNMSTTPPVPGPDTLADSAVGPDSRIGALARRLAALVTHRVQEGLAEAGITDVRPTHLRIFAAIEQGPARITRIAERLGSTKQTVGPLVEELVRLGYLSRLPDPQDARARIVDFTPAGLAAATTAQRCADAIDRELVEQVGHQRAQHCRSALWELITGLE</sequence>
<dbReference type="SMART" id="SM00347">
    <property type="entry name" value="HTH_MARR"/>
    <property type="match status" value="1"/>
</dbReference>
<dbReference type="InterPro" id="IPR036390">
    <property type="entry name" value="WH_DNA-bd_sf"/>
</dbReference>
<dbReference type="PANTHER" id="PTHR33164">
    <property type="entry name" value="TRANSCRIPTIONAL REGULATOR, MARR FAMILY"/>
    <property type="match status" value="1"/>
</dbReference>
<evidence type="ECO:0000313" key="3">
    <source>
        <dbReference type="Proteomes" id="UP000487268"/>
    </source>
</evidence>
<dbReference type="Gene3D" id="1.10.10.10">
    <property type="entry name" value="Winged helix-like DNA-binding domain superfamily/Winged helix DNA-binding domain"/>
    <property type="match status" value="1"/>
</dbReference>
<proteinExistence type="predicted"/>
<dbReference type="SUPFAM" id="SSF46785">
    <property type="entry name" value="Winged helix' DNA-binding domain"/>
    <property type="match status" value="1"/>
</dbReference>
<dbReference type="InterPro" id="IPR036388">
    <property type="entry name" value="WH-like_DNA-bd_sf"/>
</dbReference>
<dbReference type="InterPro" id="IPR000835">
    <property type="entry name" value="HTH_MarR-typ"/>
</dbReference>
<dbReference type="CDD" id="cd00090">
    <property type="entry name" value="HTH_ARSR"/>
    <property type="match status" value="1"/>
</dbReference>
<protein>
    <recommendedName>
        <fullName evidence="1">HTH marR-type domain-containing protein</fullName>
    </recommendedName>
</protein>
<dbReference type="PROSITE" id="PS50995">
    <property type="entry name" value="HTH_MARR_2"/>
    <property type="match status" value="1"/>
</dbReference>
<dbReference type="Proteomes" id="UP000487268">
    <property type="component" value="Unassembled WGS sequence"/>
</dbReference>
<dbReference type="GO" id="GO:0006950">
    <property type="term" value="P:response to stress"/>
    <property type="evidence" value="ECO:0007669"/>
    <property type="project" value="TreeGrafter"/>
</dbReference>
<reference evidence="2 3" key="1">
    <citation type="submission" date="2019-10" db="EMBL/GenBank/DDBJ databases">
        <title>Actinomadura rubteroloni sp. nov. and Actinomadura macrotermitis sp. nov., isolated from the gut of fungus growing-termite Macrotermes natalensis.</title>
        <authorList>
            <person name="Benndorf R."/>
            <person name="Martin K."/>
            <person name="Kuefner M."/>
            <person name="De Beer W."/>
            <person name="Kaster A.-K."/>
            <person name="Vollmers J."/>
            <person name="Poulsen M."/>
            <person name="Beemelmanns C."/>
        </authorList>
    </citation>
    <scope>NUCLEOTIDE SEQUENCE [LARGE SCALE GENOMIC DNA]</scope>
    <source>
        <strain evidence="2 3">RB68</strain>
    </source>
</reference>
<gene>
    <name evidence="2" type="ORF">ACRB68_55470</name>
</gene>
<dbReference type="AlphaFoldDB" id="A0A7K0C1X1"/>
<dbReference type="InterPro" id="IPR039422">
    <property type="entry name" value="MarR/SlyA-like"/>
</dbReference>
<accession>A0A7K0C1X1</accession>
<feature type="domain" description="HTH marR-type" evidence="1">
    <location>
        <begin position="45"/>
        <end position="182"/>
    </location>
</feature>
<organism evidence="2 3">
    <name type="scientific">Actinomadura macrotermitis</name>
    <dbReference type="NCBI Taxonomy" id="2585200"/>
    <lineage>
        <taxon>Bacteria</taxon>
        <taxon>Bacillati</taxon>
        <taxon>Actinomycetota</taxon>
        <taxon>Actinomycetes</taxon>
        <taxon>Streptosporangiales</taxon>
        <taxon>Thermomonosporaceae</taxon>
        <taxon>Actinomadura</taxon>
    </lineage>
</organism>
<dbReference type="PANTHER" id="PTHR33164:SF99">
    <property type="entry name" value="MARR FAMILY REGULATORY PROTEIN"/>
    <property type="match status" value="1"/>
</dbReference>
<dbReference type="InterPro" id="IPR011991">
    <property type="entry name" value="ArsR-like_HTH"/>
</dbReference>
<dbReference type="EMBL" id="WEGH01000003">
    <property type="protein sequence ID" value="MQY07447.1"/>
    <property type="molecule type" value="Genomic_DNA"/>
</dbReference>
<dbReference type="GO" id="GO:0003700">
    <property type="term" value="F:DNA-binding transcription factor activity"/>
    <property type="evidence" value="ECO:0007669"/>
    <property type="project" value="InterPro"/>
</dbReference>
<comment type="caution">
    <text evidence="2">The sequence shown here is derived from an EMBL/GenBank/DDBJ whole genome shotgun (WGS) entry which is preliminary data.</text>
</comment>
<dbReference type="Pfam" id="PF12802">
    <property type="entry name" value="MarR_2"/>
    <property type="match status" value="1"/>
</dbReference>
<keyword evidence="3" id="KW-1185">Reference proteome</keyword>
<evidence type="ECO:0000259" key="1">
    <source>
        <dbReference type="PROSITE" id="PS50995"/>
    </source>
</evidence>
<name>A0A7K0C1X1_9ACTN</name>
<evidence type="ECO:0000313" key="2">
    <source>
        <dbReference type="EMBL" id="MQY07447.1"/>
    </source>
</evidence>